<comment type="caution">
    <text evidence="9">The sequence shown here is derived from an EMBL/GenBank/DDBJ whole genome shotgun (WGS) entry which is preliminary data.</text>
</comment>
<feature type="transmembrane region" description="Helical" evidence="8">
    <location>
        <begin position="39"/>
        <end position="61"/>
    </location>
</feature>
<feature type="transmembrane region" description="Helical" evidence="8">
    <location>
        <begin position="119"/>
        <end position="137"/>
    </location>
</feature>
<accession>A0ABS5CMW9</accession>
<evidence type="ECO:0000313" key="9">
    <source>
        <dbReference type="EMBL" id="MBP3967212.1"/>
    </source>
</evidence>
<gene>
    <name evidence="9" type="ORF">I8J30_31540</name>
</gene>
<dbReference type="EMBL" id="JAGKSP010000034">
    <property type="protein sequence ID" value="MBP3967212.1"/>
    <property type="molecule type" value="Genomic_DNA"/>
</dbReference>
<proteinExistence type="inferred from homology"/>
<keyword evidence="5 8" id="KW-0812">Transmembrane</keyword>
<evidence type="ECO:0000256" key="8">
    <source>
        <dbReference type="SAM" id="Phobius"/>
    </source>
</evidence>
<evidence type="ECO:0000256" key="1">
    <source>
        <dbReference type="ARBA" id="ARBA00004141"/>
    </source>
</evidence>
<evidence type="ECO:0000256" key="7">
    <source>
        <dbReference type="ARBA" id="ARBA00023136"/>
    </source>
</evidence>
<evidence type="ECO:0000256" key="5">
    <source>
        <dbReference type="ARBA" id="ARBA00022692"/>
    </source>
</evidence>
<evidence type="ECO:0000256" key="3">
    <source>
        <dbReference type="ARBA" id="ARBA00022448"/>
    </source>
</evidence>
<protein>
    <submittedName>
        <fullName evidence="9">GerAB/ArcD/ProY family transporter</fullName>
    </submittedName>
</protein>
<feature type="transmembrane region" description="Helical" evidence="8">
    <location>
        <begin position="337"/>
        <end position="353"/>
    </location>
</feature>
<keyword evidence="6 8" id="KW-1133">Transmembrane helix</keyword>
<feature type="transmembrane region" description="Helical" evidence="8">
    <location>
        <begin position="306"/>
        <end position="325"/>
    </location>
</feature>
<dbReference type="Proteomes" id="UP000673394">
    <property type="component" value="Unassembled WGS sequence"/>
</dbReference>
<dbReference type="PANTHER" id="PTHR34975">
    <property type="entry name" value="SPORE GERMINATION PROTEIN A2"/>
    <property type="match status" value="1"/>
</dbReference>
<dbReference type="Pfam" id="PF03845">
    <property type="entry name" value="Spore_permease"/>
    <property type="match status" value="1"/>
</dbReference>
<organism evidence="9 10">
    <name type="scientific">Paenibacillus lignilyticus</name>
    <dbReference type="NCBI Taxonomy" id="1172615"/>
    <lineage>
        <taxon>Bacteria</taxon>
        <taxon>Bacillati</taxon>
        <taxon>Bacillota</taxon>
        <taxon>Bacilli</taxon>
        <taxon>Bacillales</taxon>
        <taxon>Paenibacillaceae</taxon>
        <taxon>Paenibacillus</taxon>
    </lineage>
</organism>
<reference evidence="9 10" key="1">
    <citation type="submission" date="2021-04" db="EMBL/GenBank/DDBJ databases">
        <title>Paenibacillus sp. DLE-14 whole genome sequence.</title>
        <authorList>
            <person name="Ham Y.J."/>
        </authorList>
    </citation>
    <scope>NUCLEOTIDE SEQUENCE [LARGE SCALE GENOMIC DNA]</scope>
    <source>
        <strain evidence="9 10">DLE-14</strain>
    </source>
</reference>
<feature type="transmembrane region" description="Helical" evidence="8">
    <location>
        <begin position="81"/>
        <end position="107"/>
    </location>
</feature>
<name>A0ABS5CMW9_9BACL</name>
<feature type="transmembrane region" description="Helical" evidence="8">
    <location>
        <begin position="6"/>
        <end position="27"/>
    </location>
</feature>
<feature type="transmembrane region" description="Helical" evidence="8">
    <location>
        <begin position="184"/>
        <end position="204"/>
    </location>
</feature>
<evidence type="ECO:0000313" key="10">
    <source>
        <dbReference type="Proteomes" id="UP000673394"/>
    </source>
</evidence>
<keyword evidence="10" id="KW-1185">Reference proteome</keyword>
<comment type="similarity">
    <text evidence="2">Belongs to the amino acid-polyamine-organocation (APC) superfamily. Spore germination protein (SGP) (TC 2.A.3.9) family.</text>
</comment>
<sequence>MGQDRITAWQFFYIACGIQGAANYYIVTCKISGFVGTSSFMYMLAIAIVIGILCMPLGQAMTGSNNKDFVASHLAAFGKPAGIALLILFFAALLLVGGIMLNQMVFLLDDYQTPNFQSYWVIVLFMICAIVAAKGGIRVFAGLFFVALCVRVLEYVLIILGSLPYFETRSIMPLWSGQPQRLGGAAGSGTALFSGIELLVFLKFYTNGLKASAIRYALWASIGVHSAFTLMALWLLLGVFGIEIVSANIVTTVDLYKIMSFPFFESIDQAGVSFQLFRLLPILSLLLWIVSSLLRKTVLCKWPEMVHLRLCTLLFLATAMTLWFLRCTQLIQNWQPLLTVVMVGAYIPLYGLLSRKGNASGKAMSVKEGG</sequence>
<dbReference type="InterPro" id="IPR004761">
    <property type="entry name" value="Spore_GerAB"/>
</dbReference>
<feature type="transmembrane region" description="Helical" evidence="8">
    <location>
        <begin position="216"/>
        <end position="237"/>
    </location>
</feature>
<keyword evidence="3" id="KW-0813">Transport</keyword>
<keyword evidence="4" id="KW-0309">Germination</keyword>
<keyword evidence="7 8" id="KW-0472">Membrane</keyword>
<feature type="transmembrane region" description="Helical" evidence="8">
    <location>
        <begin position="143"/>
        <end position="163"/>
    </location>
</feature>
<comment type="subcellular location">
    <subcellularLocation>
        <location evidence="1">Membrane</location>
        <topology evidence="1">Multi-pass membrane protein</topology>
    </subcellularLocation>
</comment>
<dbReference type="PANTHER" id="PTHR34975:SF2">
    <property type="entry name" value="SPORE GERMINATION PROTEIN A2"/>
    <property type="match status" value="1"/>
</dbReference>
<feature type="transmembrane region" description="Helical" evidence="8">
    <location>
        <begin position="276"/>
        <end position="294"/>
    </location>
</feature>
<evidence type="ECO:0000256" key="6">
    <source>
        <dbReference type="ARBA" id="ARBA00022989"/>
    </source>
</evidence>
<evidence type="ECO:0000256" key="2">
    <source>
        <dbReference type="ARBA" id="ARBA00007998"/>
    </source>
</evidence>
<dbReference type="RefSeq" id="WP_210664328.1">
    <property type="nucleotide sequence ID" value="NZ_JAGKSP010000034.1"/>
</dbReference>
<evidence type="ECO:0000256" key="4">
    <source>
        <dbReference type="ARBA" id="ARBA00022544"/>
    </source>
</evidence>